<dbReference type="PANTHER" id="PTHR31642">
    <property type="entry name" value="TRICHOTHECENE 3-O-ACETYLTRANSFERASE"/>
    <property type="match status" value="1"/>
</dbReference>
<reference evidence="2" key="1">
    <citation type="submission" date="2020-08" db="EMBL/GenBank/DDBJ databases">
        <title>Plant Genome Project.</title>
        <authorList>
            <person name="Zhang R.-G."/>
        </authorList>
    </citation>
    <scope>NUCLEOTIDE SEQUENCE</scope>
    <source>
        <strain evidence="2">WSP0</strain>
        <tissue evidence="2">Leaf</tissue>
    </source>
</reference>
<evidence type="ECO:0000256" key="1">
    <source>
        <dbReference type="ARBA" id="ARBA00009861"/>
    </source>
</evidence>
<organism evidence="2 3">
    <name type="scientific">Rhododendron griersonianum</name>
    <dbReference type="NCBI Taxonomy" id="479676"/>
    <lineage>
        <taxon>Eukaryota</taxon>
        <taxon>Viridiplantae</taxon>
        <taxon>Streptophyta</taxon>
        <taxon>Embryophyta</taxon>
        <taxon>Tracheophyta</taxon>
        <taxon>Spermatophyta</taxon>
        <taxon>Magnoliopsida</taxon>
        <taxon>eudicotyledons</taxon>
        <taxon>Gunneridae</taxon>
        <taxon>Pentapetalae</taxon>
        <taxon>asterids</taxon>
        <taxon>Ericales</taxon>
        <taxon>Ericaceae</taxon>
        <taxon>Ericoideae</taxon>
        <taxon>Rhodoreae</taxon>
        <taxon>Rhododendron</taxon>
    </lineage>
</organism>
<gene>
    <name evidence="2" type="ORF">RHGRI_025752</name>
</gene>
<sequence>MLELNVEIRGEPTLVPPAEDTIEKGNLHFLSNIDKCFPLKITTVYCYRPTENEGNIEEEKLVEVLKSSLSKVLVHYYPLAGRLTTDLEGRLVVDCTDEGAVFVKAKAHCTIREIGDDTVAMAELVYESPAAKNIIEVPPLAAQVPPFVDRSILRARNPPKIEFPHHEFASIEDVSNTDDLYNENVIYKSFCFEHEKIQKLKMAAMEDGIVDKCSTFEVVSAFIWKSRTQALKLRYDQPVKSVLVVDGRLRFDPPLPENYFEQTKNNMLELNVEIRGEPTLVPPAEDTIEKGNLHFLSNIDKCFPLKITTVYCYRPTENEGNIEEEKLVEVLKSSLSKVLVHYYPLAGRLTTDLEGRLVVDCTDEGAVFVKAKAHCTIREIGDDTVAMAELVYESPAAKNIIEVPPLAAQVPPFVDRSILRARNPPKIEFPHHEFASIEDVSNTDDLYNENVIYKSFCFEHEKIQKLKMAAMEDGIVDKCSTFEVVSAFIWKSRTQALKLRYDQPVKSVLVVDGRLRFDPPLPENYFEKPLSFAVGLIREAIQKVTDRYMRSVIDYVEVKQPYFTITSTLLITTWTRLSLDTMDFGWGKPFLVGPAFVPGRELAIFCPNPKEKNVIDVLLSFPASSMKIFEELMNI</sequence>
<evidence type="ECO:0000313" key="2">
    <source>
        <dbReference type="EMBL" id="KAG5530902.1"/>
    </source>
</evidence>
<evidence type="ECO:0000313" key="3">
    <source>
        <dbReference type="Proteomes" id="UP000823749"/>
    </source>
</evidence>
<dbReference type="PANTHER" id="PTHR31642:SF221">
    <property type="entry name" value="O-ACYLTRANSFERASE WSD1 C-TERMINAL DOMAIN-CONTAINING PROTEIN"/>
    <property type="match status" value="1"/>
</dbReference>
<dbReference type="EMBL" id="JACTNZ010000009">
    <property type="protein sequence ID" value="KAG5530902.1"/>
    <property type="molecule type" value="Genomic_DNA"/>
</dbReference>
<dbReference type="AlphaFoldDB" id="A0AAV6IR42"/>
<proteinExistence type="inferred from homology"/>
<dbReference type="GO" id="GO:0016747">
    <property type="term" value="F:acyltransferase activity, transferring groups other than amino-acyl groups"/>
    <property type="evidence" value="ECO:0007669"/>
    <property type="project" value="TreeGrafter"/>
</dbReference>
<dbReference type="Pfam" id="PF02458">
    <property type="entry name" value="Transferase"/>
    <property type="match status" value="2"/>
</dbReference>
<comment type="similarity">
    <text evidence="1">Belongs to the plant acyltransferase family.</text>
</comment>
<comment type="caution">
    <text evidence="2">The sequence shown here is derived from an EMBL/GenBank/DDBJ whole genome shotgun (WGS) entry which is preliminary data.</text>
</comment>
<name>A0AAV6IR42_9ERIC</name>
<keyword evidence="3" id="KW-1185">Reference proteome</keyword>
<dbReference type="InterPro" id="IPR023213">
    <property type="entry name" value="CAT-like_dom_sf"/>
</dbReference>
<dbReference type="Proteomes" id="UP000823749">
    <property type="component" value="Chromosome 9"/>
</dbReference>
<protein>
    <submittedName>
        <fullName evidence="2">Uncharacterized protein</fullName>
    </submittedName>
</protein>
<dbReference type="InterPro" id="IPR050317">
    <property type="entry name" value="Plant_Fungal_Acyltransferase"/>
</dbReference>
<dbReference type="Gene3D" id="3.30.559.10">
    <property type="entry name" value="Chloramphenicol acetyltransferase-like domain"/>
    <property type="match status" value="4"/>
</dbReference>
<accession>A0AAV6IR42</accession>